<dbReference type="SFLD" id="SFLDG01129">
    <property type="entry name" value="C1.5:_HAD__Beta-PGM__Phosphata"/>
    <property type="match status" value="1"/>
</dbReference>
<dbReference type="Proteomes" id="UP000283295">
    <property type="component" value="Unassembled WGS sequence"/>
</dbReference>
<dbReference type="InterPro" id="IPR006439">
    <property type="entry name" value="HAD-SF_hydro_IA"/>
</dbReference>
<keyword evidence="1" id="KW-0378">Hydrolase</keyword>
<dbReference type="PANTHER" id="PTHR43434:SF1">
    <property type="entry name" value="PHOSPHOGLYCOLATE PHOSPHATASE"/>
    <property type="match status" value="1"/>
</dbReference>
<evidence type="ECO:0000313" key="2">
    <source>
        <dbReference type="Proteomes" id="UP000283295"/>
    </source>
</evidence>
<dbReference type="NCBIfam" id="TIGR01549">
    <property type="entry name" value="HAD-SF-IA-v1"/>
    <property type="match status" value="1"/>
</dbReference>
<dbReference type="InterPro" id="IPR036412">
    <property type="entry name" value="HAD-like_sf"/>
</dbReference>
<dbReference type="InterPro" id="IPR023198">
    <property type="entry name" value="PGP-like_dom2"/>
</dbReference>
<dbReference type="Gene3D" id="3.40.50.1000">
    <property type="entry name" value="HAD superfamily/HAD-like"/>
    <property type="match status" value="1"/>
</dbReference>
<dbReference type="Pfam" id="PF13419">
    <property type="entry name" value="HAD_2"/>
    <property type="match status" value="1"/>
</dbReference>
<dbReference type="GO" id="GO:0008967">
    <property type="term" value="F:phosphoglycolate phosphatase activity"/>
    <property type="evidence" value="ECO:0007669"/>
    <property type="project" value="TreeGrafter"/>
</dbReference>
<protein>
    <submittedName>
        <fullName evidence="1">HAD family hydrolase</fullName>
    </submittedName>
</protein>
<dbReference type="EMBL" id="QRVK01000003">
    <property type="protein sequence ID" value="RGS43972.1"/>
    <property type="molecule type" value="Genomic_DNA"/>
</dbReference>
<dbReference type="InterPro" id="IPR023214">
    <property type="entry name" value="HAD_sf"/>
</dbReference>
<dbReference type="SUPFAM" id="SSF56784">
    <property type="entry name" value="HAD-like"/>
    <property type="match status" value="1"/>
</dbReference>
<dbReference type="Gene3D" id="1.10.150.240">
    <property type="entry name" value="Putative phosphatase, domain 2"/>
    <property type="match status" value="1"/>
</dbReference>
<dbReference type="GO" id="GO:0005829">
    <property type="term" value="C:cytosol"/>
    <property type="evidence" value="ECO:0007669"/>
    <property type="project" value="TreeGrafter"/>
</dbReference>
<proteinExistence type="predicted"/>
<dbReference type="OrthoDB" id="9807630at2"/>
<dbReference type="InterPro" id="IPR050155">
    <property type="entry name" value="HAD-like_hydrolase_sf"/>
</dbReference>
<sequence length="220" mass="24335">MYDMRYKAAIFDMDGTILNTLEDLTDSTNYALAHHGFPERTIDEVRRFVGNGIRKLIERAVPAGTDVATIDKVFDTFASYYKEHSAIKTRPYDGIHDAIAKLRAAGVKTAVVSNKADFAVQDLCVDYFPGMFDFALGEKSGIAKKPAPDMVEECLRTLGLEKKDVVYIGDSDVDLAAARNSGTDVIMVGWGFRDEEFIMSLGAPFVIHEPQKIVDIILGE</sequence>
<name>A0A412IV20_9FIRM</name>
<gene>
    <name evidence="1" type="ORF">DWX94_02550</name>
</gene>
<reference evidence="1 2" key="1">
    <citation type="submission" date="2018-08" db="EMBL/GenBank/DDBJ databases">
        <title>A genome reference for cultivated species of the human gut microbiota.</title>
        <authorList>
            <person name="Zou Y."/>
            <person name="Xue W."/>
            <person name="Luo G."/>
        </authorList>
    </citation>
    <scope>NUCLEOTIDE SEQUENCE [LARGE SCALE GENOMIC DNA]</scope>
    <source>
        <strain evidence="1 2">AF22-21</strain>
    </source>
</reference>
<dbReference type="AlphaFoldDB" id="A0A412IV20"/>
<dbReference type="NCBIfam" id="TIGR01509">
    <property type="entry name" value="HAD-SF-IA-v3"/>
    <property type="match status" value="1"/>
</dbReference>
<dbReference type="PANTHER" id="PTHR43434">
    <property type="entry name" value="PHOSPHOGLYCOLATE PHOSPHATASE"/>
    <property type="match status" value="1"/>
</dbReference>
<comment type="caution">
    <text evidence="1">The sequence shown here is derived from an EMBL/GenBank/DDBJ whole genome shotgun (WGS) entry which is preliminary data.</text>
</comment>
<organism evidence="1 2">
    <name type="scientific">Coprococcus eutactus</name>
    <dbReference type="NCBI Taxonomy" id="33043"/>
    <lineage>
        <taxon>Bacteria</taxon>
        <taxon>Bacillati</taxon>
        <taxon>Bacillota</taxon>
        <taxon>Clostridia</taxon>
        <taxon>Lachnospirales</taxon>
        <taxon>Lachnospiraceae</taxon>
        <taxon>Coprococcus</taxon>
    </lineage>
</organism>
<dbReference type="SFLD" id="SFLDS00003">
    <property type="entry name" value="Haloacid_Dehalogenase"/>
    <property type="match status" value="1"/>
</dbReference>
<evidence type="ECO:0000313" key="1">
    <source>
        <dbReference type="EMBL" id="RGS43972.1"/>
    </source>
</evidence>
<dbReference type="PROSITE" id="PS01228">
    <property type="entry name" value="COF_1"/>
    <property type="match status" value="1"/>
</dbReference>
<dbReference type="SFLD" id="SFLDG01135">
    <property type="entry name" value="C1.5.6:_HAD__Beta-PGM__Phospha"/>
    <property type="match status" value="1"/>
</dbReference>
<dbReference type="GO" id="GO:0006281">
    <property type="term" value="P:DNA repair"/>
    <property type="evidence" value="ECO:0007669"/>
    <property type="project" value="TreeGrafter"/>
</dbReference>
<accession>A0A412IV20</accession>
<dbReference type="InterPro" id="IPR041492">
    <property type="entry name" value="HAD_2"/>
</dbReference>